<reference evidence="2" key="1">
    <citation type="submission" date="2015-12" db="EMBL/GenBank/DDBJ databases">
        <title>Gene expression during late stages of embryo sac development: a critical building block for successful pollen-pistil interactions.</title>
        <authorList>
            <person name="Liu Y."/>
            <person name="Joly V."/>
            <person name="Sabar M."/>
            <person name="Matton D.P."/>
        </authorList>
    </citation>
    <scope>NUCLEOTIDE SEQUENCE</scope>
</reference>
<dbReference type="AlphaFoldDB" id="A0A0V0HD46"/>
<keyword evidence="1" id="KW-0812">Transmembrane</keyword>
<name>A0A0V0HD46_SOLCH</name>
<proteinExistence type="predicted"/>
<accession>A0A0V0HD46</accession>
<evidence type="ECO:0000313" key="2">
    <source>
        <dbReference type="EMBL" id="JAP17414.1"/>
    </source>
</evidence>
<keyword evidence="1" id="KW-1133">Transmembrane helix</keyword>
<keyword evidence="1" id="KW-0472">Membrane</keyword>
<evidence type="ECO:0000256" key="1">
    <source>
        <dbReference type="SAM" id="Phobius"/>
    </source>
</evidence>
<feature type="transmembrane region" description="Helical" evidence="1">
    <location>
        <begin position="33"/>
        <end position="51"/>
    </location>
</feature>
<protein>
    <submittedName>
        <fullName evidence="2">Putative ovule protein</fullName>
    </submittedName>
</protein>
<sequence>MFYPSLLVTASILVSWKHQVCSPFLNPHLDDGPLFGSFIPLMFHVMILLFIDKNLPFPAPSNSPSLQPIPILLCLLIHHNITHPCLRYHPSFLSHSPIT</sequence>
<organism evidence="2">
    <name type="scientific">Solanum chacoense</name>
    <name type="common">Chaco potato</name>
    <dbReference type="NCBI Taxonomy" id="4108"/>
    <lineage>
        <taxon>Eukaryota</taxon>
        <taxon>Viridiplantae</taxon>
        <taxon>Streptophyta</taxon>
        <taxon>Embryophyta</taxon>
        <taxon>Tracheophyta</taxon>
        <taxon>Spermatophyta</taxon>
        <taxon>Magnoliopsida</taxon>
        <taxon>eudicotyledons</taxon>
        <taxon>Gunneridae</taxon>
        <taxon>Pentapetalae</taxon>
        <taxon>asterids</taxon>
        <taxon>lamiids</taxon>
        <taxon>Solanales</taxon>
        <taxon>Solanaceae</taxon>
        <taxon>Solanoideae</taxon>
        <taxon>Solaneae</taxon>
        <taxon>Solanum</taxon>
    </lineage>
</organism>
<dbReference type="EMBL" id="GEDG01022554">
    <property type="protein sequence ID" value="JAP17414.1"/>
    <property type="molecule type" value="Transcribed_RNA"/>
</dbReference>